<keyword evidence="4 5" id="KW-0472">Membrane</keyword>
<evidence type="ECO:0000256" key="2">
    <source>
        <dbReference type="ARBA" id="ARBA00022692"/>
    </source>
</evidence>
<accession>A0A8S2ET50</accession>
<dbReference type="GO" id="GO:0016020">
    <property type="term" value="C:membrane"/>
    <property type="evidence" value="ECO:0007669"/>
    <property type="project" value="UniProtKB-SubCell"/>
</dbReference>
<feature type="transmembrane region" description="Helical" evidence="5">
    <location>
        <begin position="156"/>
        <end position="175"/>
    </location>
</feature>
<feature type="transmembrane region" description="Helical" evidence="5">
    <location>
        <begin position="6"/>
        <end position="28"/>
    </location>
</feature>
<gene>
    <name evidence="6" type="ORF">OVA965_LOCUS26173</name>
    <name evidence="7" type="ORF">TMI583_LOCUS26908</name>
</gene>
<comment type="subcellular location">
    <subcellularLocation>
        <location evidence="1">Membrane</location>
        <topology evidence="1">Multi-pass membrane protein</topology>
    </subcellularLocation>
</comment>
<organism evidence="6 8">
    <name type="scientific">Didymodactylos carnosus</name>
    <dbReference type="NCBI Taxonomy" id="1234261"/>
    <lineage>
        <taxon>Eukaryota</taxon>
        <taxon>Metazoa</taxon>
        <taxon>Spiralia</taxon>
        <taxon>Gnathifera</taxon>
        <taxon>Rotifera</taxon>
        <taxon>Eurotatoria</taxon>
        <taxon>Bdelloidea</taxon>
        <taxon>Philodinida</taxon>
        <taxon>Philodinidae</taxon>
        <taxon>Didymodactylos</taxon>
    </lineage>
</organism>
<dbReference type="Proteomes" id="UP000682733">
    <property type="component" value="Unassembled WGS sequence"/>
</dbReference>
<protein>
    <submittedName>
        <fullName evidence="6">Uncharacterized protein</fullName>
    </submittedName>
</protein>
<feature type="transmembrane region" description="Helical" evidence="5">
    <location>
        <begin position="187"/>
        <end position="207"/>
    </location>
</feature>
<evidence type="ECO:0000313" key="7">
    <source>
        <dbReference type="EMBL" id="CAF4056286.1"/>
    </source>
</evidence>
<feature type="non-terminal residue" evidence="6">
    <location>
        <position position="1"/>
    </location>
</feature>
<evidence type="ECO:0000313" key="8">
    <source>
        <dbReference type="Proteomes" id="UP000677228"/>
    </source>
</evidence>
<dbReference type="Proteomes" id="UP000677228">
    <property type="component" value="Unassembled WGS sequence"/>
</dbReference>
<comment type="caution">
    <text evidence="6">The sequence shown here is derived from an EMBL/GenBank/DDBJ whole genome shotgun (WGS) entry which is preliminary data.</text>
</comment>
<feature type="transmembrane region" description="Helical" evidence="5">
    <location>
        <begin position="126"/>
        <end position="144"/>
    </location>
</feature>
<dbReference type="EMBL" id="CAJOBA010038174">
    <property type="protein sequence ID" value="CAF4056286.1"/>
    <property type="molecule type" value="Genomic_DNA"/>
</dbReference>
<dbReference type="PANTHER" id="PTHR16950">
    <property type="entry name" value="ZINC TRANSPORTER SLC39A7 HISTIDINE-RICH MEMBRANE PROTEIN KE4"/>
    <property type="match status" value="1"/>
</dbReference>
<dbReference type="Pfam" id="PF02535">
    <property type="entry name" value="Zip"/>
    <property type="match status" value="1"/>
</dbReference>
<name>A0A8S2ET50_9BILA</name>
<feature type="transmembrane region" description="Helical" evidence="5">
    <location>
        <begin position="40"/>
        <end position="61"/>
    </location>
</feature>
<evidence type="ECO:0000256" key="4">
    <source>
        <dbReference type="ARBA" id="ARBA00023136"/>
    </source>
</evidence>
<keyword evidence="3 5" id="KW-1133">Transmembrane helix</keyword>
<keyword evidence="2 5" id="KW-0812">Transmembrane</keyword>
<dbReference type="AlphaFoldDB" id="A0A8S2ET50"/>
<evidence type="ECO:0000313" key="6">
    <source>
        <dbReference type="EMBL" id="CAF1248710.1"/>
    </source>
</evidence>
<sequence length="208" mass="22310">ETWLYSIGGATLVGLIGILPILFVPSIEQEHQSENKNKRLFQLLLSVAVGTLLADVFLHLLPETWSNVGTDHAATITTAIGGSFAVSNKVGWTTLVSIVIHEIPHELGDFAILLKAGFTRWDAAKAQVLTAAVGILGALSALYFSSILDARTPTAYVLPFTAGGFLFVALVKTVPDLLEETSLLETLFQFIGITGGVLTMASVVYYFE</sequence>
<dbReference type="GO" id="GO:0005385">
    <property type="term" value="F:zinc ion transmembrane transporter activity"/>
    <property type="evidence" value="ECO:0007669"/>
    <property type="project" value="TreeGrafter"/>
</dbReference>
<reference evidence="6" key="1">
    <citation type="submission" date="2021-02" db="EMBL/GenBank/DDBJ databases">
        <authorList>
            <person name="Nowell W R."/>
        </authorList>
    </citation>
    <scope>NUCLEOTIDE SEQUENCE</scope>
</reference>
<dbReference type="EMBL" id="CAJNOK010016625">
    <property type="protein sequence ID" value="CAF1248710.1"/>
    <property type="molecule type" value="Genomic_DNA"/>
</dbReference>
<proteinExistence type="predicted"/>
<dbReference type="InterPro" id="IPR003689">
    <property type="entry name" value="ZIP"/>
</dbReference>
<evidence type="ECO:0000256" key="5">
    <source>
        <dbReference type="SAM" id="Phobius"/>
    </source>
</evidence>
<evidence type="ECO:0000256" key="3">
    <source>
        <dbReference type="ARBA" id="ARBA00022989"/>
    </source>
</evidence>
<dbReference type="GO" id="GO:0006882">
    <property type="term" value="P:intracellular zinc ion homeostasis"/>
    <property type="evidence" value="ECO:0007669"/>
    <property type="project" value="TreeGrafter"/>
</dbReference>
<evidence type="ECO:0000256" key="1">
    <source>
        <dbReference type="ARBA" id="ARBA00004141"/>
    </source>
</evidence>
<dbReference type="PANTHER" id="PTHR16950:SF16">
    <property type="entry name" value="ZINC TRANSPORTER ZIP13"/>
    <property type="match status" value="1"/>
</dbReference>